<reference evidence="2 3" key="1">
    <citation type="journal article" date="2019" name="Mol. Biol. Evol.">
        <title>Blast fungal genomes show frequent chromosomal changes, gene gains and losses, and effector gene turnover.</title>
        <authorList>
            <person name="Gomez Luciano L.B."/>
            <person name="Jason Tsai I."/>
            <person name="Chuma I."/>
            <person name="Tosa Y."/>
            <person name="Chen Y.H."/>
            <person name="Li J.Y."/>
            <person name="Li M.Y."/>
            <person name="Jade Lu M.Y."/>
            <person name="Nakayashiki H."/>
            <person name="Li W.H."/>
        </authorList>
    </citation>
    <scope>NUCLEOTIDE SEQUENCE [LARGE SCALE GENOMIC DNA]</scope>
    <source>
        <strain evidence="2">MZ5-1-6</strain>
    </source>
</reference>
<evidence type="ECO:0000259" key="1">
    <source>
        <dbReference type="Pfam" id="PF00561"/>
    </source>
</evidence>
<evidence type="ECO:0000313" key="3">
    <source>
        <dbReference type="Proteomes" id="UP000294847"/>
    </source>
</evidence>
<proteinExistence type="predicted"/>
<gene>
    <name evidence="2" type="ORF">PoMZ_11271</name>
</gene>
<dbReference type="EMBL" id="CP034208">
    <property type="protein sequence ID" value="QBZ62391.1"/>
    <property type="molecule type" value="Genomic_DNA"/>
</dbReference>
<dbReference type="PANTHER" id="PTHR45763">
    <property type="entry name" value="HYDROLASE, ALPHA/BETA FOLD FAMILY PROTEIN, EXPRESSED-RELATED"/>
    <property type="match status" value="1"/>
</dbReference>
<dbReference type="PANTHER" id="PTHR45763:SF46">
    <property type="entry name" value="AB HYDROLASE-1 DOMAIN-CONTAINING PROTEIN"/>
    <property type="match status" value="1"/>
</dbReference>
<dbReference type="Pfam" id="PF00561">
    <property type="entry name" value="Abhydrolase_1"/>
    <property type="match status" value="1"/>
</dbReference>
<dbReference type="AlphaFoldDB" id="A0A4P7NJX7"/>
<protein>
    <recommendedName>
        <fullName evidence="1">AB hydrolase-1 domain-containing protein</fullName>
    </recommendedName>
</protein>
<dbReference type="SUPFAM" id="SSF53474">
    <property type="entry name" value="alpha/beta-Hydrolases"/>
    <property type="match status" value="1"/>
</dbReference>
<organism evidence="2 3">
    <name type="scientific">Pyricularia oryzae</name>
    <name type="common">Rice blast fungus</name>
    <name type="synonym">Magnaporthe oryzae</name>
    <dbReference type="NCBI Taxonomy" id="318829"/>
    <lineage>
        <taxon>Eukaryota</taxon>
        <taxon>Fungi</taxon>
        <taxon>Dikarya</taxon>
        <taxon>Ascomycota</taxon>
        <taxon>Pezizomycotina</taxon>
        <taxon>Sordariomycetes</taxon>
        <taxon>Sordariomycetidae</taxon>
        <taxon>Magnaporthales</taxon>
        <taxon>Pyriculariaceae</taxon>
        <taxon>Pyricularia</taxon>
    </lineage>
</organism>
<dbReference type="InterPro" id="IPR029058">
    <property type="entry name" value="AB_hydrolase_fold"/>
</dbReference>
<dbReference type="InterPro" id="IPR000073">
    <property type="entry name" value="AB_hydrolase_1"/>
</dbReference>
<sequence length="318" mass="33089">METKTIVLPDGRNLAYAVLGDVGDDKPTVFHLHGFPGSHHEAAIYAPAAARHGIRLVGISRPGMGGSTFQPERRILDWPADVRALADHLGTQGPFGVLGISGGGPYAWACWRSGAGGDPDAALPRSMLAACAVVGGLGPPSFGFGGLPASSRAIFWLSQWSTGLVGAGLDYAMGKAARGRPEQLAASIDDMYLSGSRGEADKAVWAREEFAYSRRALLDSLAAAMSEPGAPGPAWEARVLGAPWGFGLDELGAAGEGRVVVWHGGQDLNVPVDMARRSAALVQGAECKIWDSEAHASMIVRSADHVMEALALALTTAS</sequence>
<evidence type="ECO:0000313" key="2">
    <source>
        <dbReference type="EMBL" id="QBZ62391.1"/>
    </source>
</evidence>
<accession>A0A4P7NJX7</accession>
<name>A0A4P7NJX7_PYROR</name>
<feature type="domain" description="AB hydrolase-1" evidence="1">
    <location>
        <begin position="27"/>
        <end position="108"/>
    </location>
</feature>
<dbReference type="Proteomes" id="UP000294847">
    <property type="component" value="Chromosome 5"/>
</dbReference>
<dbReference type="Gene3D" id="3.40.50.1820">
    <property type="entry name" value="alpha/beta hydrolase"/>
    <property type="match status" value="1"/>
</dbReference>